<dbReference type="GO" id="GO:0006898">
    <property type="term" value="P:receptor-mediated endocytosis"/>
    <property type="evidence" value="ECO:0007669"/>
    <property type="project" value="Ensembl"/>
</dbReference>
<sequence length="298" mass="33223">MTPGAPAPWLPSLLLLLWLPGCAPLSGPGTVTGIVGRSLSVQCQYEEKYKTYNKYWCRKSLLLCSTIVKTKSSGEVRKDRVSIRDHPANLTFTVTLEHLTLNDADTYECGIDTPWTEGFDKSVEVMVFIVPEPTSGPPVLPTSLATESSTQGSNSTEDHHEHQGLSLPVLLSVLALLLLLLVTSLLAWRMFQKWEKAVEHPEQSQNLKQATEHSEPQYVNLQLHTLSLREEPVPSSQVEVEYSTVAFPREELHYSSLVFDSQTQNSDANRVFPQTPQGQEPEYSVVRKPTGSRSESHP</sequence>
<dbReference type="SMART" id="SM00409">
    <property type="entry name" value="IG"/>
    <property type="match status" value="1"/>
</dbReference>
<keyword evidence="15" id="KW-1185">Reference proteome</keyword>
<feature type="transmembrane region" description="Helical" evidence="11">
    <location>
        <begin position="165"/>
        <end position="188"/>
    </location>
</feature>
<evidence type="ECO:0000256" key="5">
    <source>
        <dbReference type="ARBA" id="ARBA00022989"/>
    </source>
</evidence>
<proteinExistence type="predicted"/>
<dbReference type="InterPro" id="IPR013106">
    <property type="entry name" value="Ig_V-set"/>
</dbReference>
<dbReference type="AlphaFoldDB" id="A0A8C6R8G9"/>
<comment type="subcellular location">
    <subcellularLocation>
        <location evidence="1">Cell membrane</location>
        <topology evidence="1">Single-pass type I membrane protein</topology>
    </subcellularLocation>
</comment>
<dbReference type="GO" id="GO:0014063">
    <property type="term" value="P:negative regulation of serotonin secretion"/>
    <property type="evidence" value="ECO:0007669"/>
    <property type="project" value="Ensembl"/>
</dbReference>
<evidence type="ECO:0000256" key="7">
    <source>
        <dbReference type="ARBA" id="ARBA00023157"/>
    </source>
</evidence>
<reference evidence="14" key="1">
    <citation type="submission" date="2025-08" db="UniProtKB">
        <authorList>
            <consortium name="Ensembl"/>
        </authorList>
    </citation>
    <scope>IDENTIFICATION</scope>
</reference>
<keyword evidence="6 11" id="KW-0472">Membrane</keyword>
<protein>
    <submittedName>
        <fullName evidence="14">CD300A molecule</fullName>
    </submittedName>
</protein>
<dbReference type="InterPro" id="IPR036179">
    <property type="entry name" value="Ig-like_dom_sf"/>
</dbReference>
<dbReference type="GO" id="GO:0019902">
    <property type="term" value="F:phosphatase binding"/>
    <property type="evidence" value="ECO:0007669"/>
    <property type="project" value="Ensembl"/>
</dbReference>
<gene>
    <name evidence="14" type="primary">LOC103732764</name>
</gene>
<keyword evidence="4" id="KW-0391">Immunity</keyword>
<dbReference type="SUPFAM" id="SSF48726">
    <property type="entry name" value="Immunoglobulin"/>
    <property type="match status" value="1"/>
</dbReference>
<feature type="signal peptide" evidence="12">
    <location>
        <begin position="1"/>
        <end position="24"/>
    </location>
</feature>
<evidence type="ECO:0000256" key="12">
    <source>
        <dbReference type="SAM" id="SignalP"/>
    </source>
</evidence>
<feature type="chain" id="PRO_5034530392" evidence="12">
    <location>
        <begin position="25"/>
        <end position="298"/>
    </location>
</feature>
<keyword evidence="8" id="KW-0675">Receptor</keyword>
<evidence type="ECO:0000256" key="9">
    <source>
        <dbReference type="ARBA" id="ARBA00023319"/>
    </source>
</evidence>
<evidence type="ECO:0000256" key="4">
    <source>
        <dbReference type="ARBA" id="ARBA00022859"/>
    </source>
</evidence>
<dbReference type="GO" id="GO:0043305">
    <property type="term" value="P:negative regulation of mast cell degranulation"/>
    <property type="evidence" value="ECO:0007669"/>
    <property type="project" value="Ensembl"/>
</dbReference>
<name>A0A8C6R8G9_NANGA</name>
<keyword evidence="3 12" id="KW-0732">Signal</keyword>
<evidence type="ECO:0000313" key="14">
    <source>
        <dbReference type="Ensembl" id="ENSNGAP00000014524.1"/>
    </source>
</evidence>
<dbReference type="Pfam" id="PF07686">
    <property type="entry name" value="V-set"/>
    <property type="match status" value="1"/>
</dbReference>
<evidence type="ECO:0000256" key="11">
    <source>
        <dbReference type="SAM" id="Phobius"/>
    </source>
</evidence>
<dbReference type="InterPro" id="IPR013783">
    <property type="entry name" value="Ig-like_fold"/>
</dbReference>
<feature type="compositionally biased region" description="Polar residues" evidence="10">
    <location>
        <begin position="265"/>
        <end position="278"/>
    </location>
</feature>
<feature type="region of interest" description="Disordered" evidence="10">
    <location>
        <begin position="137"/>
        <end position="160"/>
    </location>
</feature>
<feature type="domain" description="Ig-like" evidence="13">
    <location>
        <begin position="11"/>
        <end position="126"/>
    </location>
</feature>
<dbReference type="PANTHER" id="PTHR11860:SF116">
    <property type="entry name" value="CMRF35-LIKE MOLECULE 8"/>
    <property type="match status" value="1"/>
</dbReference>
<feature type="compositionally biased region" description="Polar residues" evidence="10">
    <location>
        <begin position="143"/>
        <end position="155"/>
    </location>
</feature>
<dbReference type="InterPro" id="IPR003599">
    <property type="entry name" value="Ig_sub"/>
</dbReference>
<dbReference type="OMA" id="YANMELQ"/>
<evidence type="ECO:0000313" key="15">
    <source>
        <dbReference type="Proteomes" id="UP000694381"/>
    </source>
</evidence>
<dbReference type="Gene3D" id="2.60.40.10">
    <property type="entry name" value="Immunoglobulins"/>
    <property type="match status" value="1"/>
</dbReference>
<accession>A0A8C6R8G9</accession>
<evidence type="ECO:0000256" key="2">
    <source>
        <dbReference type="ARBA" id="ARBA00022692"/>
    </source>
</evidence>
<keyword evidence="5 11" id="KW-1133">Transmembrane helix</keyword>
<dbReference type="CDD" id="cd05716">
    <property type="entry name" value="IgV_pIgR_like"/>
    <property type="match status" value="1"/>
</dbReference>
<dbReference type="GO" id="GO:0005886">
    <property type="term" value="C:plasma membrane"/>
    <property type="evidence" value="ECO:0007669"/>
    <property type="project" value="UniProtKB-SubCell"/>
</dbReference>
<dbReference type="GeneTree" id="ENSGT00940000163981"/>
<feature type="region of interest" description="Disordered" evidence="10">
    <location>
        <begin position="265"/>
        <end position="298"/>
    </location>
</feature>
<dbReference type="Ensembl" id="ENSNGAT00000020117.1">
    <property type="protein sequence ID" value="ENSNGAP00000014524.1"/>
    <property type="gene ID" value="ENSNGAG00000015799.1"/>
</dbReference>
<keyword evidence="9" id="KW-0393">Immunoglobulin domain</keyword>
<evidence type="ECO:0000256" key="8">
    <source>
        <dbReference type="ARBA" id="ARBA00023170"/>
    </source>
</evidence>
<evidence type="ECO:0000256" key="3">
    <source>
        <dbReference type="ARBA" id="ARBA00022729"/>
    </source>
</evidence>
<dbReference type="GO" id="GO:0002552">
    <property type="term" value="P:serotonin secretion by mast cell"/>
    <property type="evidence" value="ECO:0007669"/>
    <property type="project" value="Ensembl"/>
</dbReference>
<evidence type="ECO:0000256" key="10">
    <source>
        <dbReference type="SAM" id="MobiDB-lite"/>
    </source>
</evidence>
<evidence type="ECO:0000259" key="13">
    <source>
        <dbReference type="PROSITE" id="PS50835"/>
    </source>
</evidence>
<keyword evidence="7" id="KW-1015">Disulfide bond</keyword>
<dbReference type="InterPro" id="IPR007110">
    <property type="entry name" value="Ig-like_dom"/>
</dbReference>
<reference evidence="14" key="2">
    <citation type="submission" date="2025-09" db="UniProtKB">
        <authorList>
            <consortium name="Ensembl"/>
        </authorList>
    </citation>
    <scope>IDENTIFICATION</scope>
</reference>
<dbReference type="Proteomes" id="UP000694381">
    <property type="component" value="Unassembled WGS sequence"/>
</dbReference>
<dbReference type="PROSITE" id="PS50835">
    <property type="entry name" value="IG_LIKE"/>
    <property type="match status" value="1"/>
</dbReference>
<dbReference type="GO" id="GO:0004888">
    <property type="term" value="F:transmembrane signaling receptor activity"/>
    <property type="evidence" value="ECO:0007669"/>
    <property type="project" value="TreeGrafter"/>
</dbReference>
<dbReference type="PANTHER" id="PTHR11860">
    <property type="entry name" value="POLYMERIC-IMMUNOGLOBULIN RECEPTOR"/>
    <property type="match status" value="1"/>
</dbReference>
<organism evidence="14 15">
    <name type="scientific">Nannospalax galili</name>
    <name type="common">Northern Israeli blind subterranean mole rat</name>
    <name type="synonym">Spalax galili</name>
    <dbReference type="NCBI Taxonomy" id="1026970"/>
    <lineage>
        <taxon>Eukaryota</taxon>
        <taxon>Metazoa</taxon>
        <taxon>Chordata</taxon>
        <taxon>Craniata</taxon>
        <taxon>Vertebrata</taxon>
        <taxon>Euteleostomi</taxon>
        <taxon>Mammalia</taxon>
        <taxon>Eutheria</taxon>
        <taxon>Euarchontoglires</taxon>
        <taxon>Glires</taxon>
        <taxon>Rodentia</taxon>
        <taxon>Myomorpha</taxon>
        <taxon>Muroidea</taxon>
        <taxon>Spalacidae</taxon>
        <taxon>Spalacinae</taxon>
        <taxon>Nannospalax</taxon>
    </lineage>
</organism>
<evidence type="ECO:0000256" key="6">
    <source>
        <dbReference type="ARBA" id="ARBA00023136"/>
    </source>
</evidence>
<dbReference type="FunFam" id="2.60.40.10:FF:000370">
    <property type="entry name" value="CMRF35-like molecule 1"/>
    <property type="match status" value="1"/>
</dbReference>
<dbReference type="Pfam" id="PF15330">
    <property type="entry name" value="SIT"/>
    <property type="match status" value="1"/>
</dbReference>
<evidence type="ECO:0000256" key="1">
    <source>
        <dbReference type="ARBA" id="ARBA00004251"/>
    </source>
</evidence>
<dbReference type="InterPro" id="IPR050671">
    <property type="entry name" value="CD300_family_receptors"/>
</dbReference>
<keyword evidence="2 11" id="KW-0812">Transmembrane</keyword>